<dbReference type="NCBIfam" id="TIGR00879">
    <property type="entry name" value="SP"/>
    <property type="match status" value="1"/>
</dbReference>
<proteinExistence type="inferred from homology"/>
<reference evidence="12" key="3">
    <citation type="submission" date="2025-04" db="UniProtKB">
        <authorList>
            <consortium name="RefSeq"/>
        </authorList>
    </citation>
    <scope>IDENTIFICATION</scope>
    <source>
        <strain evidence="12">CBS 781.70</strain>
    </source>
</reference>
<feature type="transmembrane region" description="Helical" evidence="8">
    <location>
        <begin position="59"/>
        <end position="76"/>
    </location>
</feature>
<protein>
    <submittedName>
        <fullName evidence="10 12">General substrate transporter</fullName>
    </submittedName>
</protein>
<dbReference type="AlphaFoldDB" id="A0A6G1GC85"/>
<feature type="transmembrane region" description="Helical" evidence="8">
    <location>
        <begin position="492"/>
        <end position="511"/>
    </location>
</feature>
<dbReference type="SUPFAM" id="SSF103473">
    <property type="entry name" value="MFS general substrate transporter"/>
    <property type="match status" value="1"/>
</dbReference>
<comment type="subcellular location">
    <subcellularLocation>
        <location evidence="1">Membrane</location>
        <topology evidence="1">Multi-pass membrane protein</topology>
    </subcellularLocation>
</comment>
<feature type="transmembrane region" description="Helical" evidence="8">
    <location>
        <begin position="229"/>
        <end position="248"/>
    </location>
</feature>
<feature type="transmembrane region" description="Helical" evidence="8">
    <location>
        <begin position="426"/>
        <end position="445"/>
    </location>
</feature>
<feature type="domain" description="Major facilitator superfamily (MFS) profile" evidence="9">
    <location>
        <begin position="66"/>
        <end position="515"/>
    </location>
</feature>
<evidence type="ECO:0000256" key="5">
    <source>
        <dbReference type="ARBA" id="ARBA00022989"/>
    </source>
</evidence>
<evidence type="ECO:0000256" key="1">
    <source>
        <dbReference type="ARBA" id="ARBA00004141"/>
    </source>
</evidence>
<feature type="transmembrane region" description="Helical" evidence="8">
    <location>
        <begin position="137"/>
        <end position="155"/>
    </location>
</feature>
<evidence type="ECO:0000256" key="7">
    <source>
        <dbReference type="RuleBase" id="RU003346"/>
    </source>
</evidence>
<keyword evidence="11" id="KW-1185">Reference proteome</keyword>
<feature type="transmembrane region" description="Helical" evidence="8">
    <location>
        <begin position="360"/>
        <end position="377"/>
    </location>
</feature>
<evidence type="ECO:0000313" key="11">
    <source>
        <dbReference type="Proteomes" id="UP000504638"/>
    </source>
</evidence>
<evidence type="ECO:0000256" key="2">
    <source>
        <dbReference type="ARBA" id="ARBA00010992"/>
    </source>
</evidence>
<keyword evidence="4 8" id="KW-0812">Transmembrane</keyword>
<dbReference type="Pfam" id="PF00083">
    <property type="entry name" value="Sugar_tr"/>
    <property type="match status" value="1"/>
</dbReference>
<name>A0A6G1GC85_9PEZI</name>
<evidence type="ECO:0000256" key="3">
    <source>
        <dbReference type="ARBA" id="ARBA00022448"/>
    </source>
</evidence>
<feature type="transmembrane region" description="Helical" evidence="8">
    <location>
        <begin position="386"/>
        <end position="406"/>
    </location>
</feature>
<dbReference type="InterPro" id="IPR003663">
    <property type="entry name" value="Sugar/inositol_transpt"/>
</dbReference>
<dbReference type="OrthoDB" id="6133115at2759"/>
<reference evidence="10 12" key="1">
    <citation type="submission" date="2020-01" db="EMBL/GenBank/DDBJ databases">
        <authorList>
            <consortium name="DOE Joint Genome Institute"/>
            <person name="Haridas S."/>
            <person name="Albert R."/>
            <person name="Binder M."/>
            <person name="Bloem J."/>
            <person name="Labutti K."/>
            <person name="Salamov A."/>
            <person name="Andreopoulos B."/>
            <person name="Baker S.E."/>
            <person name="Barry K."/>
            <person name="Bills G."/>
            <person name="Bluhm B.H."/>
            <person name="Cannon C."/>
            <person name="Castanera R."/>
            <person name="Culley D.E."/>
            <person name="Daum C."/>
            <person name="Ezra D."/>
            <person name="Gonzalez J.B."/>
            <person name="Henrissat B."/>
            <person name="Kuo A."/>
            <person name="Liang C."/>
            <person name="Lipzen A."/>
            <person name="Lutzoni F."/>
            <person name="Magnuson J."/>
            <person name="Mondo S."/>
            <person name="Nolan M."/>
            <person name="Ohm R."/>
            <person name="Pangilinan J."/>
            <person name="Park H.-J."/>
            <person name="Ramirez L."/>
            <person name="Alfaro M."/>
            <person name="Sun H."/>
            <person name="Tritt A."/>
            <person name="Yoshinaga Y."/>
            <person name="Zwiers L.-H."/>
            <person name="Turgeon B.G."/>
            <person name="Goodwin S.B."/>
            <person name="Spatafora J.W."/>
            <person name="Crous P.W."/>
            <person name="Grigoriev I.V."/>
        </authorList>
    </citation>
    <scope>NUCLEOTIDE SEQUENCE</scope>
    <source>
        <strain evidence="10 12">CBS 781.70</strain>
    </source>
</reference>
<dbReference type="GeneID" id="54423285"/>
<sequence length="559" mass="62024">MSAEKEMIGSTAAGLSAEKEMVGGTAAARGDDHTKFVTVHNVALADAIEKQKPSPWTKAMFQLYFCLFVATLNSGINGYDGSLMGAINAYDQYRLYFGFDPEKGTPGTGIVYAIYTIGNIVGSFFAGPATDFRGRRVGMAIGATIIVIGTCIQATARNLAQFMGGRFLLGFGVAISASAGPAYASEIAHPSYRGVMTGIYNCLWFMGGIPGTFVPYGTHKITGSNSWRIPIWLQMVFSGLVLCFVWFIPETPRWLIANDRHEEALAVMAKYHGEGDPNSPIVQLEYREMLEDISKTGSDKRWWDYRELFNTRETRYRSMLVILMAFFGQWSGNGPVSYYYPTMLKGAGVTSKETQLLYNGMQNLVSFGGSVFGAIFTDKWGRRPQLMVSTGIAACIFVIILSLNATNLYENSAGELVAKRSSQSNAVIAFIFIFGFVISAGYTPLQALYPVECLRYESRAKGMGMYNFFVNIALFYNTFVTEIAFTGAGWKYYFLFIFWDTFEVIVIYFLFVETKNRTLEELSEIFQSKTPVKTSISKVQVIMHGDEGVTEVLNKENVA</sequence>
<dbReference type="InterPro" id="IPR050360">
    <property type="entry name" value="MFS_Sugar_Transporters"/>
</dbReference>
<dbReference type="InterPro" id="IPR005828">
    <property type="entry name" value="MFS_sugar_transport-like"/>
</dbReference>
<keyword evidence="6 8" id="KW-0472">Membrane</keyword>
<keyword evidence="3 7" id="KW-0813">Transport</keyword>
<evidence type="ECO:0000256" key="4">
    <source>
        <dbReference type="ARBA" id="ARBA00022692"/>
    </source>
</evidence>
<gene>
    <name evidence="10 12" type="ORF">P152DRAFT_511608</name>
</gene>
<keyword evidence="5 8" id="KW-1133">Transmembrane helix</keyword>
<feature type="transmembrane region" description="Helical" evidence="8">
    <location>
        <begin position="466"/>
        <end position="486"/>
    </location>
</feature>
<dbReference type="InterPro" id="IPR036259">
    <property type="entry name" value="MFS_trans_sf"/>
</dbReference>
<feature type="transmembrane region" description="Helical" evidence="8">
    <location>
        <begin position="320"/>
        <end position="340"/>
    </location>
</feature>
<accession>A0A6G1GC85</accession>
<dbReference type="RefSeq" id="XP_033537090.1">
    <property type="nucleotide sequence ID" value="XM_033682715.1"/>
</dbReference>
<dbReference type="EMBL" id="ML975151">
    <property type="protein sequence ID" value="KAF1815459.1"/>
    <property type="molecule type" value="Genomic_DNA"/>
</dbReference>
<dbReference type="FunFam" id="1.20.1250.20:FF:000217">
    <property type="entry name" value="MFS lactose permease, putative"/>
    <property type="match status" value="1"/>
</dbReference>
<reference evidence="12" key="2">
    <citation type="submission" date="2020-04" db="EMBL/GenBank/DDBJ databases">
        <authorList>
            <consortium name="NCBI Genome Project"/>
        </authorList>
    </citation>
    <scope>NUCLEOTIDE SEQUENCE</scope>
    <source>
        <strain evidence="12">CBS 781.70</strain>
    </source>
</reference>
<dbReference type="Proteomes" id="UP000504638">
    <property type="component" value="Unplaced"/>
</dbReference>
<dbReference type="PANTHER" id="PTHR48022">
    <property type="entry name" value="PLASTIDIC GLUCOSE TRANSPORTER 4"/>
    <property type="match status" value="1"/>
</dbReference>
<dbReference type="InterPro" id="IPR020846">
    <property type="entry name" value="MFS_dom"/>
</dbReference>
<feature type="transmembrane region" description="Helical" evidence="8">
    <location>
        <begin position="167"/>
        <end position="185"/>
    </location>
</feature>
<organism evidence="10">
    <name type="scientific">Eremomyces bilateralis CBS 781.70</name>
    <dbReference type="NCBI Taxonomy" id="1392243"/>
    <lineage>
        <taxon>Eukaryota</taxon>
        <taxon>Fungi</taxon>
        <taxon>Dikarya</taxon>
        <taxon>Ascomycota</taxon>
        <taxon>Pezizomycotina</taxon>
        <taxon>Dothideomycetes</taxon>
        <taxon>Dothideomycetes incertae sedis</taxon>
        <taxon>Eremomycetales</taxon>
        <taxon>Eremomycetaceae</taxon>
        <taxon>Eremomyces</taxon>
    </lineage>
</organism>
<dbReference type="GO" id="GO:0005351">
    <property type="term" value="F:carbohydrate:proton symporter activity"/>
    <property type="evidence" value="ECO:0007669"/>
    <property type="project" value="TreeGrafter"/>
</dbReference>
<feature type="transmembrane region" description="Helical" evidence="8">
    <location>
        <begin position="197"/>
        <end position="217"/>
    </location>
</feature>
<evidence type="ECO:0000313" key="10">
    <source>
        <dbReference type="EMBL" id="KAF1815459.1"/>
    </source>
</evidence>
<dbReference type="PROSITE" id="PS50850">
    <property type="entry name" value="MFS"/>
    <property type="match status" value="1"/>
</dbReference>
<dbReference type="GO" id="GO:0016020">
    <property type="term" value="C:membrane"/>
    <property type="evidence" value="ECO:0007669"/>
    <property type="project" value="UniProtKB-SubCell"/>
</dbReference>
<comment type="similarity">
    <text evidence="2 7">Belongs to the major facilitator superfamily. Sugar transporter (TC 2.A.1.1) family.</text>
</comment>
<evidence type="ECO:0000313" key="12">
    <source>
        <dbReference type="RefSeq" id="XP_033537090.1"/>
    </source>
</evidence>
<evidence type="ECO:0000256" key="6">
    <source>
        <dbReference type="ARBA" id="ARBA00023136"/>
    </source>
</evidence>
<evidence type="ECO:0000259" key="9">
    <source>
        <dbReference type="PROSITE" id="PS50850"/>
    </source>
</evidence>
<feature type="transmembrane region" description="Helical" evidence="8">
    <location>
        <begin position="110"/>
        <end position="130"/>
    </location>
</feature>
<evidence type="ECO:0000256" key="8">
    <source>
        <dbReference type="SAM" id="Phobius"/>
    </source>
</evidence>
<dbReference type="Gene3D" id="1.20.1250.20">
    <property type="entry name" value="MFS general substrate transporter like domains"/>
    <property type="match status" value="1"/>
</dbReference>
<dbReference type="PANTHER" id="PTHR48022:SF79">
    <property type="entry name" value="LACTOSE PERMEASE, PUTATIVE (AFU_ORTHOLOGUE AFUA_6G01860)-RELATED"/>
    <property type="match status" value="1"/>
</dbReference>